<organism evidence="2">
    <name type="scientific">Oryza barthii</name>
    <dbReference type="NCBI Taxonomy" id="65489"/>
    <lineage>
        <taxon>Eukaryota</taxon>
        <taxon>Viridiplantae</taxon>
        <taxon>Streptophyta</taxon>
        <taxon>Embryophyta</taxon>
        <taxon>Tracheophyta</taxon>
        <taxon>Spermatophyta</taxon>
        <taxon>Magnoliopsida</taxon>
        <taxon>Liliopsida</taxon>
        <taxon>Poales</taxon>
        <taxon>Poaceae</taxon>
        <taxon>BOP clade</taxon>
        <taxon>Oryzoideae</taxon>
        <taxon>Oryzeae</taxon>
        <taxon>Oryzinae</taxon>
        <taxon>Oryza</taxon>
    </lineage>
</organism>
<evidence type="ECO:0000256" key="1">
    <source>
        <dbReference type="SAM" id="MobiDB-lite"/>
    </source>
</evidence>
<dbReference type="AlphaFoldDB" id="A0A0D3GDN9"/>
<sequence>MISSPVDALRVTASIGVRLPVRWLTRLATDQCLRTRQQQEESGNKGENVRKEETRIPNSSPDEGDHPRVSVLCELF</sequence>
<feature type="compositionally biased region" description="Basic and acidic residues" evidence="1">
    <location>
        <begin position="37"/>
        <end position="55"/>
    </location>
</feature>
<feature type="region of interest" description="Disordered" evidence="1">
    <location>
        <begin position="34"/>
        <end position="68"/>
    </location>
</feature>
<accession>A0A0D3GDN9</accession>
<evidence type="ECO:0000313" key="2">
    <source>
        <dbReference type="EnsemblPlants" id="OBART06G05750.2"/>
    </source>
</evidence>
<reference evidence="2" key="1">
    <citation type="journal article" date="2009" name="Rice">
        <title>De Novo Next Generation Sequencing of Plant Genomes.</title>
        <authorList>
            <person name="Rounsley S."/>
            <person name="Marri P.R."/>
            <person name="Yu Y."/>
            <person name="He R."/>
            <person name="Sisneros N."/>
            <person name="Goicoechea J.L."/>
            <person name="Lee S.J."/>
            <person name="Angelova A."/>
            <person name="Kudrna D."/>
            <person name="Luo M."/>
            <person name="Affourtit J."/>
            <person name="Desany B."/>
            <person name="Knight J."/>
            <person name="Niazi F."/>
            <person name="Egholm M."/>
            <person name="Wing R.A."/>
        </authorList>
    </citation>
    <scope>NUCLEOTIDE SEQUENCE [LARGE SCALE GENOMIC DNA]</scope>
    <source>
        <strain evidence="2">cv. IRGC 105608</strain>
    </source>
</reference>
<proteinExistence type="predicted"/>
<name>A0A0D3GDN9_9ORYZ</name>
<dbReference type="EnsemblPlants" id="OBART06G05750.2">
    <property type="protein sequence ID" value="OBART06G05750.2"/>
    <property type="gene ID" value="OBART06G05750"/>
</dbReference>
<dbReference type="HOGENOM" id="CLU_2658412_0_0_1"/>
<keyword evidence="3" id="KW-1185">Reference proteome</keyword>
<reference evidence="2" key="2">
    <citation type="submission" date="2015-03" db="UniProtKB">
        <authorList>
            <consortium name="EnsemblPlants"/>
        </authorList>
    </citation>
    <scope>IDENTIFICATION</scope>
</reference>
<protein>
    <submittedName>
        <fullName evidence="2">Uncharacterized protein</fullName>
    </submittedName>
</protein>
<evidence type="ECO:0000313" key="3">
    <source>
        <dbReference type="Proteomes" id="UP000026960"/>
    </source>
</evidence>
<dbReference type="Proteomes" id="UP000026960">
    <property type="component" value="Chromosome 6"/>
</dbReference>
<dbReference type="Gramene" id="OBART06G05750.2">
    <property type="protein sequence ID" value="OBART06G05750.2"/>
    <property type="gene ID" value="OBART06G05750"/>
</dbReference>